<proteinExistence type="predicted"/>
<keyword evidence="2" id="KW-1185">Reference proteome</keyword>
<protein>
    <submittedName>
        <fullName evidence="1">Uncharacterized protein</fullName>
    </submittedName>
</protein>
<gene>
    <name evidence="1" type="ORF">NS331_16535</name>
</gene>
<accession>A0A147GQX2</accession>
<dbReference type="OrthoDB" id="9848640at2"/>
<name>A0A147GQX2_9BURK</name>
<reference evidence="1 2" key="1">
    <citation type="journal article" date="2016" name="Front. Microbiol.">
        <title>Genomic Resource of Rice Seed Associated Bacteria.</title>
        <authorList>
            <person name="Midha S."/>
            <person name="Bansal K."/>
            <person name="Sharma S."/>
            <person name="Kumar N."/>
            <person name="Patil P.P."/>
            <person name="Chaudhry V."/>
            <person name="Patil P.B."/>
        </authorList>
    </citation>
    <scope>NUCLEOTIDE SEQUENCE [LARGE SCALE GENOMIC DNA]</scope>
    <source>
        <strain evidence="1 2">NS331</strain>
    </source>
</reference>
<evidence type="ECO:0000313" key="1">
    <source>
        <dbReference type="EMBL" id="KTT17965.1"/>
    </source>
</evidence>
<comment type="caution">
    <text evidence="1">The sequence shown here is derived from an EMBL/GenBank/DDBJ whole genome shotgun (WGS) entry which is preliminary data.</text>
</comment>
<dbReference type="AlphaFoldDB" id="A0A147GQX2"/>
<dbReference type="Proteomes" id="UP000072741">
    <property type="component" value="Unassembled WGS sequence"/>
</dbReference>
<organism evidence="1 2">
    <name type="scientific">Pseudacidovorax intermedius</name>
    <dbReference type="NCBI Taxonomy" id="433924"/>
    <lineage>
        <taxon>Bacteria</taxon>
        <taxon>Pseudomonadati</taxon>
        <taxon>Pseudomonadota</taxon>
        <taxon>Betaproteobacteria</taxon>
        <taxon>Burkholderiales</taxon>
        <taxon>Comamonadaceae</taxon>
        <taxon>Pseudacidovorax</taxon>
    </lineage>
</organism>
<evidence type="ECO:0000313" key="2">
    <source>
        <dbReference type="Proteomes" id="UP000072741"/>
    </source>
</evidence>
<sequence length="115" mass="11492">MAVIAPIDGRQNGKFLATGQTLTASDSLTVNPDRKQLLVLTNGTASTITATLLGSTATAADLPGYGGSVSLSAGYPIAVAANTAQAVELADIALFLQGNVTITGGTGLNAKLFEL</sequence>
<dbReference type="EMBL" id="LDSL01000108">
    <property type="protein sequence ID" value="KTT17965.1"/>
    <property type="molecule type" value="Genomic_DNA"/>
</dbReference>
<dbReference type="RefSeq" id="WP_058643060.1">
    <property type="nucleotide sequence ID" value="NZ_LDSL01000108.1"/>
</dbReference>